<keyword evidence="2" id="KW-1185">Reference proteome</keyword>
<name>A0ABS0XPI3_9SPHN</name>
<dbReference type="RefSeq" id="WP_199037195.1">
    <property type="nucleotide sequence ID" value="NZ_JAELXS010000004.1"/>
</dbReference>
<gene>
    <name evidence="1" type="ORF">JAO74_09095</name>
</gene>
<comment type="caution">
    <text evidence="1">The sequence shown here is derived from an EMBL/GenBank/DDBJ whole genome shotgun (WGS) entry which is preliminary data.</text>
</comment>
<sequence>MPINRELSSRIVTEAQRIIALTAQIDTALDLADQLSGSRRDALIELGRLTGMGDVGDVDRAVRMDRTIADTMLVLVARAGPKGISRERLLDEAAMRFDEDVSEAEMDQALEKLVASEEIHALGQGYGLGTGQSTSRRLGGYSARQAHGRTHKDMILEVLRNAPGPLGVADIIHAIRERFGAEVSRTSVSPLLSKLDIKGGIVVHIDDKWTVPKA</sequence>
<organism evidence="1 2">
    <name type="scientific">Sphingomonas mollis</name>
    <dbReference type="NCBI Taxonomy" id="2795726"/>
    <lineage>
        <taxon>Bacteria</taxon>
        <taxon>Pseudomonadati</taxon>
        <taxon>Pseudomonadota</taxon>
        <taxon>Alphaproteobacteria</taxon>
        <taxon>Sphingomonadales</taxon>
        <taxon>Sphingomonadaceae</taxon>
        <taxon>Sphingomonas</taxon>
    </lineage>
</organism>
<evidence type="ECO:0000313" key="2">
    <source>
        <dbReference type="Proteomes" id="UP000640426"/>
    </source>
</evidence>
<evidence type="ECO:0000313" key="1">
    <source>
        <dbReference type="EMBL" id="MBJ6121946.1"/>
    </source>
</evidence>
<reference evidence="2" key="1">
    <citation type="submission" date="2020-12" db="EMBL/GenBank/DDBJ databases">
        <title>Hymenobacter sp.</title>
        <authorList>
            <person name="Kim M.K."/>
        </authorList>
    </citation>
    <scope>NUCLEOTIDE SEQUENCE [LARGE SCALE GENOMIC DNA]</scope>
    <source>
        <strain evidence="2">BT553</strain>
    </source>
</reference>
<dbReference type="Proteomes" id="UP000640426">
    <property type="component" value="Unassembled WGS sequence"/>
</dbReference>
<dbReference type="EMBL" id="JAELXS010000004">
    <property type="protein sequence ID" value="MBJ6121946.1"/>
    <property type="molecule type" value="Genomic_DNA"/>
</dbReference>
<protein>
    <submittedName>
        <fullName evidence="1">Uncharacterized protein</fullName>
    </submittedName>
</protein>
<accession>A0ABS0XPI3</accession>
<proteinExistence type="predicted"/>